<protein>
    <submittedName>
        <fullName evidence="1">Uncharacterized protein</fullName>
    </submittedName>
</protein>
<proteinExistence type="predicted"/>
<name>A0AAV7XAQ5_9NEOP</name>
<dbReference type="AlphaFoldDB" id="A0AAV7XAQ5"/>
<dbReference type="EMBL" id="JAPTSV010000013">
    <property type="protein sequence ID" value="KAJ1521704.1"/>
    <property type="molecule type" value="Genomic_DNA"/>
</dbReference>
<evidence type="ECO:0000313" key="2">
    <source>
        <dbReference type="Proteomes" id="UP001075354"/>
    </source>
</evidence>
<sequence length="210" mass="23268">MSWIRTANIMAPAVYMKCSRSEVLRLLSVDSTDAWLAARALNQAAVLEVLPHNRAIVAFGDLFCSAQTPITQNICYLVIELVGGSNPKQRDTARLNDYMANFPGGGSLKQLAHYGQLMHTHCEEFRQFDYGLLNFGRYGAASPPKYNVRPAGECNLTIIYGLNDLLAVKSSIDKIHCQIPNSTIVVVSDPEWTHFDFIIGLGIKEYVNDG</sequence>
<dbReference type="PANTHER" id="PTHR11005">
    <property type="entry name" value="LYSOSOMAL ACID LIPASE-RELATED"/>
    <property type="match status" value="1"/>
</dbReference>
<dbReference type="SUPFAM" id="SSF53474">
    <property type="entry name" value="alpha/beta-Hydrolases"/>
    <property type="match status" value="1"/>
</dbReference>
<dbReference type="InterPro" id="IPR029058">
    <property type="entry name" value="AB_hydrolase_fold"/>
</dbReference>
<reference evidence="1" key="1">
    <citation type="submission" date="2022-12" db="EMBL/GenBank/DDBJ databases">
        <title>Chromosome-level genome assembly of the bean flower thrips Megalurothrips usitatus.</title>
        <authorList>
            <person name="Ma L."/>
            <person name="Liu Q."/>
            <person name="Li H."/>
            <person name="Cai W."/>
        </authorList>
    </citation>
    <scope>NUCLEOTIDE SEQUENCE</scope>
    <source>
        <strain evidence="1">Cailab_2022a</strain>
    </source>
</reference>
<organism evidence="1 2">
    <name type="scientific">Megalurothrips usitatus</name>
    <name type="common">bean blossom thrips</name>
    <dbReference type="NCBI Taxonomy" id="439358"/>
    <lineage>
        <taxon>Eukaryota</taxon>
        <taxon>Metazoa</taxon>
        <taxon>Ecdysozoa</taxon>
        <taxon>Arthropoda</taxon>
        <taxon>Hexapoda</taxon>
        <taxon>Insecta</taxon>
        <taxon>Pterygota</taxon>
        <taxon>Neoptera</taxon>
        <taxon>Paraneoptera</taxon>
        <taxon>Thysanoptera</taxon>
        <taxon>Terebrantia</taxon>
        <taxon>Thripoidea</taxon>
        <taxon>Thripidae</taxon>
        <taxon>Megalurothrips</taxon>
    </lineage>
</organism>
<accession>A0AAV7XAQ5</accession>
<dbReference type="Gene3D" id="3.40.50.1820">
    <property type="entry name" value="alpha/beta hydrolase"/>
    <property type="match status" value="1"/>
</dbReference>
<comment type="caution">
    <text evidence="1">The sequence shown here is derived from an EMBL/GenBank/DDBJ whole genome shotgun (WGS) entry which is preliminary data.</text>
</comment>
<gene>
    <name evidence="1" type="ORF">ONE63_003347</name>
</gene>
<dbReference type="Proteomes" id="UP001075354">
    <property type="component" value="Chromosome 13"/>
</dbReference>
<evidence type="ECO:0000313" key="1">
    <source>
        <dbReference type="EMBL" id="KAJ1521704.1"/>
    </source>
</evidence>
<keyword evidence="2" id="KW-1185">Reference proteome</keyword>